<evidence type="ECO:0000256" key="3">
    <source>
        <dbReference type="ARBA" id="ARBA00022691"/>
    </source>
</evidence>
<protein>
    <recommendedName>
        <fullName evidence="5">Methyltransferase type 11 domain-containing protein</fullName>
    </recommendedName>
</protein>
<dbReference type="InterPro" id="IPR013216">
    <property type="entry name" value="Methyltransf_11"/>
</dbReference>
<dbReference type="SUPFAM" id="SSF53335">
    <property type="entry name" value="S-adenosyl-L-methionine-dependent methyltransferases"/>
    <property type="match status" value="1"/>
</dbReference>
<sequence length="270" mass="28411">MIGGPETGPRHPARPVRRNDLGQYVQLAAEWWRPDGAFAALTWLAEARARLVPPATRPGAVLVDLGCGGGLLAPWLAGKGYRHVGVDPVGTSLVIAAAHGVTPVRGDATRVPLPDGCCDVVVAGELLEHVTDPARVVAEAARLLRPGGLLVGDTVNATALARLALVRIGERIPGLVPPGIHDPDLFVPPRLVVDAGVRHGLRMAVRGLRPAVPSFLRFLLTGRGPVPMLPSAGTALTYQFRGRRVPVPGTDDRPDPPPGVSTVDHSVVRR</sequence>
<dbReference type="PANTHER" id="PTHR43464:SF19">
    <property type="entry name" value="UBIQUINONE BIOSYNTHESIS O-METHYLTRANSFERASE, MITOCHONDRIAL"/>
    <property type="match status" value="1"/>
</dbReference>
<gene>
    <name evidence="6" type="ORF">Aru02nite_68530</name>
</gene>
<evidence type="ECO:0000256" key="1">
    <source>
        <dbReference type="ARBA" id="ARBA00022603"/>
    </source>
</evidence>
<evidence type="ECO:0000313" key="7">
    <source>
        <dbReference type="Proteomes" id="UP000612808"/>
    </source>
</evidence>
<name>A0A8J3NE46_9ACTN</name>
<dbReference type="Gene3D" id="3.40.50.150">
    <property type="entry name" value="Vaccinia Virus protein VP39"/>
    <property type="match status" value="1"/>
</dbReference>
<evidence type="ECO:0000313" key="6">
    <source>
        <dbReference type="EMBL" id="GID15964.1"/>
    </source>
</evidence>
<keyword evidence="3" id="KW-0949">S-adenosyl-L-methionine</keyword>
<dbReference type="InterPro" id="IPR029063">
    <property type="entry name" value="SAM-dependent_MTases_sf"/>
</dbReference>
<evidence type="ECO:0000259" key="5">
    <source>
        <dbReference type="Pfam" id="PF08241"/>
    </source>
</evidence>
<accession>A0A8J3NE46</accession>
<dbReference type="EMBL" id="BOMB01000050">
    <property type="protein sequence ID" value="GID15964.1"/>
    <property type="molecule type" value="Genomic_DNA"/>
</dbReference>
<evidence type="ECO:0000256" key="4">
    <source>
        <dbReference type="SAM" id="MobiDB-lite"/>
    </source>
</evidence>
<dbReference type="Proteomes" id="UP000612808">
    <property type="component" value="Unassembled WGS sequence"/>
</dbReference>
<reference evidence="6" key="1">
    <citation type="submission" date="2021-01" db="EMBL/GenBank/DDBJ databases">
        <title>Whole genome shotgun sequence of Actinocatenispora rupis NBRC 107355.</title>
        <authorList>
            <person name="Komaki H."/>
            <person name="Tamura T."/>
        </authorList>
    </citation>
    <scope>NUCLEOTIDE SEQUENCE</scope>
    <source>
        <strain evidence="6">NBRC 107355</strain>
    </source>
</reference>
<dbReference type="CDD" id="cd02440">
    <property type="entry name" value="AdoMet_MTases"/>
    <property type="match status" value="1"/>
</dbReference>
<evidence type="ECO:0000256" key="2">
    <source>
        <dbReference type="ARBA" id="ARBA00022679"/>
    </source>
</evidence>
<dbReference type="GO" id="GO:0032259">
    <property type="term" value="P:methylation"/>
    <property type="evidence" value="ECO:0007669"/>
    <property type="project" value="UniProtKB-KW"/>
</dbReference>
<feature type="domain" description="Methyltransferase type 11" evidence="5">
    <location>
        <begin position="63"/>
        <end position="151"/>
    </location>
</feature>
<organism evidence="6 7">
    <name type="scientific">Actinocatenispora rupis</name>
    <dbReference type="NCBI Taxonomy" id="519421"/>
    <lineage>
        <taxon>Bacteria</taxon>
        <taxon>Bacillati</taxon>
        <taxon>Actinomycetota</taxon>
        <taxon>Actinomycetes</taxon>
        <taxon>Micromonosporales</taxon>
        <taxon>Micromonosporaceae</taxon>
        <taxon>Actinocatenispora</taxon>
    </lineage>
</organism>
<dbReference type="AlphaFoldDB" id="A0A8J3NE46"/>
<dbReference type="PANTHER" id="PTHR43464">
    <property type="entry name" value="METHYLTRANSFERASE"/>
    <property type="match status" value="1"/>
</dbReference>
<keyword evidence="2" id="KW-0808">Transferase</keyword>
<keyword evidence="1" id="KW-0489">Methyltransferase</keyword>
<proteinExistence type="predicted"/>
<dbReference type="GO" id="GO:0008757">
    <property type="term" value="F:S-adenosylmethionine-dependent methyltransferase activity"/>
    <property type="evidence" value="ECO:0007669"/>
    <property type="project" value="InterPro"/>
</dbReference>
<dbReference type="Pfam" id="PF08241">
    <property type="entry name" value="Methyltransf_11"/>
    <property type="match status" value="1"/>
</dbReference>
<comment type="caution">
    <text evidence="6">The sequence shown here is derived from an EMBL/GenBank/DDBJ whole genome shotgun (WGS) entry which is preliminary data.</text>
</comment>
<feature type="region of interest" description="Disordered" evidence="4">
    <location>
        <begin position="244"/>
        <end position="270"/>
    </location>
</feature>
<keyword evidence="7" id="KW-1185">Reference proteome</keyword>